<gene>
    <name evidence="2" type="ORF">Phou_053480</name>
</gene>
<sequence length="1057" mass="115125">MRGAAGPVDLPDLFTTRVAALPPETRGLLELMTCLGGRVEVDLLRAATDLPASTVRERLGPALEDGLLVMESADQEAVRFRHDRVWEGALAYLTPERQRTVRLHLARRLAARPELSTVAAQQYLHLVDIVRDPDERRRAVALLRRAAEEARLVSNYSLVERLLSAAVRLADADDSALLIALHTGRLAALYGLGRLDDADEVYRVIDRLATDPVQRTGATLVQVSSLANRSRPQEAIEVGIEVLRRLGVAMPAVEQLEGEVDRSLDALYRWLDRTSEDDDLARPEITDPSLLAAAALINRMLPPAFQSNPATMVWLVLQAVWMWVEHGPGRTLVGPVAHLPFATTRRRQDYRTGYRMMRRVLAVSEARGYEPDTSQARFLYAFAAGHWFAPLEECVAQARRAWEGLLQGGDVQNACWTANVLVYAMLDCAPTLDAYIPDVEAALGIARRTGNEHSAALTQPYAWLLSTLRGAPIDAPAPSDRLADNPTVASNVHITRALAAAVLDEPAELDRHSAAAMALLPFMENLYLSVPAYLTRALALAAGVRTAEADAPQRSALLAELDTVAEWWRARAADAPTNFRHLWHLVQAERAWATGDFRAAVSAFDSAQRDASVPQRPWHRALIAERAARFYLAHGVAHTGHALLADACRGYLDWGATAKVERLRQANPDLLVADGVRALPAPGSAGDAPAHRASIMTGAIDLLGILAASQALSSETSLDGLRHRVVDVLSAMTGATGVQLLLWEANTGTWRLPAATSETASISLDEAVHRRLVPLSAVRYVERTREPLLLSDALSDDRFARDPYFDGHSCCSLLAVPILNRATLQALLLLENRLIRGAFSTERLDGLMLIAGQLAVSLDNALVYASLERKVAERTRQLAIANEHLERLSVTDALTGLANRRRFEEVLNTEWDRAVWAGSSLALAMIDVDHFKRYNDHYGHPAGDECLHRVADLLRQRSLAGHLVARYGGEEFAVIMPDTGIHVAGDIAEGLRTAVLGLGVPHHMVAAGVVTASIGVAAAVPTAGTSADHLVELADVELYRAKRAGRNRVRCADTDGA</sequence>
<dbReference type="GO" id="GO:0005886">
    <property type="term" value="C:plasma membrane"/>
    <property type="evidence" value="ECO:0007669"/>
    <property type="project" value="TreeGrafter"/>
</dbReference>
<dbReference type="PANTHER" id="PTHR45138:SF9">
    <property type="entry name" value="DIGUANYLATE CYCLASE DGCM-RELATED"/>
    <property type="match status" value="1"/>
</dbReference>
<dbReference type="Gene3D" id="3.30.450.40">
    <property type="match status" value="1"/>
</dbReference>
<protein>
    <recommendedName>
        <fullName evidence="1">GGDEF domain-containing protein</fullName>
    </recommendedName>
</protein>
<feature type="domain" description="GGDEF" evidence="1">
    <location>
        <begin position="919"/>
        <end position="1054"/>
    </location>
</feature>
<accession>A0A6V8KFM7</accession>
<dbReference type="InterPro" id="IPR000160">
    <property type="entry name" value="GGDEF_dom"/>
</dbReference>
<dbReference type="SMART" id="SM00065">
    <property type="entry name" value="GAF"/>
    <property type="match status" value="1"/>
</dbReference>
<proteinExistence type="predicted"/>
<dbReference type="GO" id="GO:0043709">
    <property type="term" value="P:cell adhesion involved in single-species biofilm formation"/>
    <property type="evidence" value="ECO:0007669"/>
    <property type="project" value="TreeGrafter"/>
</dbReference>
<dbReference type="EMBL" id="BLPF01000002">
    <property type="protein sequence ID" value="GFJ81168.1"/>
    <property type="molecule type" value="Genomic_DNA"/>
</dbReference>
<dbReference type="InterPro" id="IPR043128">
    <property type="entry name" value="Rev_trsase/Diguanyl_cyclase"/>
</dbReference>
<dbReference type="Gene3D" id="3.30.70.270">
    <property type="match status" value="1"/>
</dbReference>
<dbReference type="GO" id="GO:0052621">
    <property type="term" value="F:diguanylate cyclase activity"/>
    <property type="evidence" value="ECO:0007669"/>
    <property type="project" value="TreeGrafter"/>
</dbReference>
<dbReference type="Pfam" id="PF01590">
    <property type="entry name" value="GAF"/>
    <property type="match status" value="1"/>
</dbReference>
<name>A0A6V8KFM7_9ACTN</name>
<dbReference type="Pfam" id="PF00990">
    <property type="entry name" value="GGDEF"/>
    <property type="match status" value="1"/>
</dbReference>
<dbReference type="GO" id="GO:1902201">
    <property type="term" value="P:negative regulation of bacterial-type flagellum-dependent cell motility"/>
    <property type="evidence" value="ECO:0007669"/>
    <property type="project" value="TreeGrafter"/>
</dbReference>
<dbReference type="Proteomes" id="UP000482800">
    <property type="component" value="Unassembled WGS sequence"/>
</dbReference>
<dbReference type="SMART" id="SM00267">
    <property type="entry name" value="GGDEF"/>
    <property type="match status" value="1"/>
</dbReference>
<dbReference type="InterPro" id="IPR050469">
    <property type="entry name" value="Diguanylate_Cyclase"/>
</dbReference>
<dbReference type="AlphaFoldDB" id="A0A6V8KFM7"/>
<evidence type="ECO:0000313" key="3">
    <source>
        <dbReference type="Proteomes" id="UP000482800"/>
    </source>
</evidence>
<dbReference type="SUPFAM" id="SSF55781">
    <property type="entry name" value="GAF domain-like"/>
    <property type="match status" value="1"/>
</dbReference>
<dbReference type="NCBIfam" id="TIGR00254">
    <property type="entry name" value="GGDEF"/>
    <property type="match status" value="1"/>
</dbReference>
<comment type="caution">
    <text evidence="2">The sequence shown here is derived from an EMBL/GenBank/DDBJ whole genome shotgun (WGS) entry which is preliminary data.</text>
</comment>
<evidence type="ECO:0000259" key="1">
    <source>
        <dbReference type="PROSITE" id="PS50887"/>
    </source>
</evidence>
<dbReference type="InterPro" id="IPR003018">
    <property type="entry name" value="GAF"/>
</dbReference>
<keyword evidence="3" id="KW-1185">Reference proteome</keyword>
<dbReference type="PANTHER" id="PTHR45138">
    <property type="entry name" value="REGULATORY COMPONENTS OF SENSORY TRANSDUCTION SYSTEM"/>
    <property type="match status" value="1"/>
</dbReference>
<dbReference type="InterPro" id="IPR029016">
    <property type="entry name" value="GAF-like_dom_sf"/>
</dbReference>
<organism evidence="2 3">
    <name type="scientific">Phytohabitans houttuyneae</name>
    <dbReference type="NCBI Taxonomy" id="1076126"/>
    <lineage>
        <taxon>Bacteria</taxon>
        <taxon>Bacillati</taxon>
        <taxon>Actinomycetota</taxon>
        <taxon>Actinomycetes</taxon>
        <taxon>Micromonosporales</taxon>
        <taxon>Micromonosporaceae</taxon>
    </lineage>
</organism>
<dbReference type="PROSITE" id="PS50887">
    <property type="entry name" value="GGDEF"/>
    <property type="match status" value="1"/>
</dbReference>
<evidence type="ECO:0000313" key="2">
    <source>
        <dbReference type="EMBL" id="GFJ81168.1"/>
    </source>
</evidence>
<dbReference type="FunFam" id="3.30.70.270:FF:000001">
    <property type="entry name" value="Diguanylate cyclase domain protein"/>
    <property type="match status" value="1"/>
</dbReference>
<reference evidence="2 3" key="1">
    <citation type="submission" date="2020-03" db="EMBL/GenBank/DDBJ databases">
        <title>Whole genome shotgun sequence of Phytohabitans houttuyneae NBRC 108639.</title>
        <authorList>
            <person name="Komaki H."/>
            <person name="Tamura T."/>
        </authorList>
    </citation>
    <scope>NUCLEOTIDE SEQUENCE [LARGE SCALE GENOMIC DNA]</scope>
    <source>
        <strain evidence="2 3">NBRC 108639</strain>
    </source>
</reference>
<dbReference type="InterPro" id="IPR029787">
    <property type="entry name" value="Nucleotide_cyclase"/>
</dbReference>
<dbReference type="SUPFAM" id="SSF55073">
    <property type="entry name" value="Nucleotide cyclase"/>
    <property type="match status" value="1"/>
</dbReference>
<dbReference type="CDD" id="cd01949">
    <property type="entry name" value="GGDEF"/>
    <property type="match status" value="1"/>
</dbReference>
<reference evidence="2 3" key="2">
    <citation type="submission" date="2020-03" db="EMBL/GenBank/DDBJ databases">
        <authorList>
            <person name="Ichikawa N."/>
            <person name="Kimura A."/>
            <person name="Kitahashi Y."/>
            <person name="Uohara A."/>
        </authorList>
    </citation>
    <scope>NUCLEOTIDE SEQUENCE [LARGE SCALE GENOMIC DNA]</scope>
    <source>
        <strain evidence="2 3">NBRC 108639</strain>
    </source>
</reference>